<protein>
    <recommendedName>
        <fullName evidence="1">G domain-containing protein</fullName>
    </recommendedName>
</protein>
<feature type="domain" description="G" evidence="1">
    <location>
        <begin position="1"/>
        <end position="67"/>
    </location>
</feature>
<sequence>MGPTGVGKSTFINTLARETVTDVGHTLESQTAQLKPVVVRHPSELGRRIILVDTPGFDDTYVSDSEILRRIADWLARSSVNSLKYHPSKLNIFSSYSAHMKLAGVIYLHEITQTRMLGTARKNLDLFHDLCGKDAAKNVILVTTKWSEVPQAIGERRELQLREVHWKFMLDLGSQLCRFTLDFDSGWHIVHKILQNSNSSDVDSLQIQTEIVDLEKIVPETAAGLNLRFTLEELLEAQRKAANQLMLDPGSSEMKDMIEENRQRIANTLGQLKSMNIPLDRRLRTWIKNPWAFINRAAGVTLTKVGHTLDPETKSISCYLVSHPCDFKMRFFFIDTPGFDDAKIGDKEIILLLAKWLQNSDKKLRVRMKLIVLYLVEIDQPRKPKNTGMTPSKLKKIDIDQGVIIATTKWGCLAKVETGFRRENEICNAYSKQTHRFEDSSDSAWRILGLCRNPPVMKLSGFAAKLRLVDFNDPPKPRPGFFKRLLSLF</sequence>
<dbReference type="InterPro" id="IPR006073">
    <property type="entry name" value="GTP-bd"/>
</dbReference>
<dbReference type="InterPro" id="IPR027417">
    <property type="entry name" value="P-loop_NTPase"/>
</dbReference>
<dbReference type="SUPFAM" id="SSF52540">
    <property type="entry name" value="P-loop containing nucleoside triphosphate hydrolases"/>
    <property type="match status" value="2"/>
</dbReference>
<dbReference type="OrthoDB" id="8954335at2759"/>
<evidence type="ECO:0000259" key="1">
    <source>
        <dbReference type="Pfam" id="PF01926"/>
    </source>
</evidence>
<keyword evidence="3" id="KW-1185">Reference proteome</keyword>
<dbReference type="Proteomes" id="UP000717328">
    <property type="component" value="Unassembled WGS sequence"/>
</dbReference>
<proteinExistence type="predicted"/>
<name>A0A9P7KI15_9AGAR</name>
<dbReference type="Gene3D" id="3.40.50.300">
    <property type="entry name" value="P-loop containing nucleotide triphosphate hydrolases"/>
    <property type="match status" value="2"/>
</dbReference>
<reference evidence="2" key="1">
    <citation type="submission" date="2021-02" db="EMBL/GenBank/DDBJ databases">
        <authorList>
            <person name="Nieuwenhuis M."/>
            <person name="Van De Peppel L.J.J."/>
        </authorList>
    </citation>
    <scope>NUCLEOTIDE SEQUENCE</scope>
    <source>
        <strain evidence="2">D49</strain>
    </source>
</reference>
<dbReference type="AlphaFoldDB" id="A0A9P7KI15"/>
<dbReference type="Pfam" id="PF01926">
    <property type="entry name" value="MMR_HSR1"/>
    <property type="match status" value="1"/>
</dbReference>
<accession>A0A9P7KI15</accession>
<evidence type="ECO:0000313" key="2">
    <source>
        <dbReference type="EMBL" id="KAG5651163.1"/>
    </source>
</evidence>
<reference evidence="2" key="2">
    <citation type="submission" date="2021-10" db="EMBL/GenBank/DDBJ databases">
        <title>Phylogenomics reveals ancestral predisposition of the termite-cultivated fungus Termitomyces towards a domesticated lifestyle.</title>
        <authorList>
            <person name="Auxier B."/>
            <person name="Grum-Grzhimaylo A."/>
            <person name="Cardenas M.E."/>
            <person name="Lodge J.D."/>
            <person name="Laessoe T."/>
            <person name="Pedersen O."/>
            <person name="Smith M.E."/>
            <person name="Kuyper T.W."/>
            <person name="Franco-Molano E.A."/>
            <person name="Baroni T.J."/>
            <person name="Aanen D.K."/>
        </authorList>
    </citation>
    <scope>NUCLEOTIDE SEQUENCE</scope>
    <source>
        <strain evidence="2">D49</strain>
    </source>
</reference>
<gene>
    <name evidence="2" type="ORF">H0H81_009655</name>
</gene>
<dbReference type="GO" id="GO:0005525">
    <property type="term" value="F:GTP binding"/>
    <property type="evidence" value="ECO:0007669"/>
    <property type="project" value="InterPro"/>
</dbReference>
<evidence type="ECO:0000313" key="3">
    <source>
        <dbReference type="Proteomes" id="UP000717328"/>
    </source>
</evidence>
<organism evidence="2 3">
    <name type="scientific">Sphagnurus paluster</name>
    <dbReference type="NCBI Taxonomy" id="117069"/>
    <lineage>
        <taxon>Eukaryota</taxon>
        <taxon>Fungi</taxon>
        <taxon>Dikarya</taxon>
        <taxon>Basidiomycota</taxon>
        <taxon>Agaricomycotina</taxon>
        <taxon>Agaricomycetes</taxon>
        <taxon>Agaricomycetidae</taxon>
        <taxon>Agaricales</taxon>
        <taxon>Tricholomatineae</taxon>
        <taxon>Lyophyllaceae</taxon>
        <taxon>Sphagnurus</taxon>
    </lineage>
</organism>
<dbReference type="EMBL" id="JABCKI010000287">
    <property type="protein sequence ID" value="KAG5651163.1"/>
    <property type="molecule type" value="Genomic_DNA"/>
</dbReference>
<comment type="caution">
    <text evidence="2">The sequence shown here is derived from an EMBL/GenBank/DDBJ whole genome shotgun (WGS) entry which is preliminary data.</text>
</comment>